<reference evidence="7" key="2">
    <citation type="submission" date="2022-06" db="UniProtKB">
        <authorList>
            <consortium name="EnsemblMetazoa"/>
        </authorList>
    </citation>
    <scope>IDENTIFICATION</scope>
</reference>
<evidence type="ECO:0000256" key="1">
    <source>
        <dbReference type="ARBA" id="ARBA00004141"/>
    </source>
</evidence>
<evidence type="ECO:0008006" key="9">
    <source>
        <dbReference type="Google" id="ProtNLM"/>
    </source>
</evidence>
<dbReference type="KEGG" id="api:100159262"/>
<organism evidence="7 8">
    <name type="scientific">Acyrthosiphon pisum</name>
    <name type="common">Pea aphid</name>
    <dbReference type="NCBI Taxonomy" id="7029"/>
    <lineage>
        <taxon>Eukaryota</taxon>
        <taxon>Metazoa</taxon>
        <taxon>Ecdysozoa</taxon>
        <taxon>Arthropoda</taxon>
        <taxon>Hexapoda</taxon>
        <taxon>Insecta</taxon>
        <taxon>Pterygota</taxon>
        <taxon>Neoptera</taxon>
        <taxon>Paraneoptera</taxon>
        <taxon>Hemiptera</taxon>
        <taxon>Sternorrhyncha</taxon>
        <taxon>Aphidomorpha</taxon>
        <taxon>Aphidoidea</taxon>
        <taxon>Aphididae</taxon>
        <taxon>Macrosiphini</taxon>
        <taxon>Acyrthosiphon</taxon>
    </lineage>
</organism>
<feature type="transmembrane region" description="Helical" evidence="6">
    <location>
        <begin position="408"/>
        <end position="428"/>
    </location>
</feature>
<dbReference type="GO" id="GO:0035348">
    <property type="term" value="P:acetyl-CoA transmembrane transport"/>
    <property type="evidence" value="ECO:0007669"/>
    <property type="project" value="InterPro"/>
</dbReference>
<feature type="transmembrane region" description="Helical" evidence="6">
    <location>
        <begin position="101"/>
        <end position="120"/>
    </location>
</feature>
<keyword evidence="3 6" id="KW-1133">Transmembrane helix</keyword>
<feature type="region of interest" description="Disordered" evidence="5">
    <location>
        <begin position="1"/>
        <end position="22"/>
    </location>
</feature>
<keyword evidence="2 6" id="KW-0812">Transmembrane</keyword>
<feature type="transmembrane region" description="Helical" evidence="6">
    <location>
        <begin position="334"/>
        <end position="356"/>
    </location>
</feature>
<proteinExistence type="predicted"/>
<dbReference type="GO" id="GO:0016020">
    <property type="term" value="C:membrane"/>
    <property type="evidence" value="ECO:0007669"/>
    <property type="project" value="UniProtKB-SubCell"/>
</dbReference>
<evidence type="ECO:0000256" key="3">
    <source>
        <dbReference type="ARBA" id="ARBA00022989"/>
    </source>
</evidence>
<feature type="transmembrane region" description="Helical" evidence="6">
    <location>
        <begin position="368"/>
        <end position="396"/>
    </location>
</feature>
<dbReference type="Pfam" id="PF13000">
    <property type="entry name" value="Acatn"/>
    <property type="match status" value="2"/>
</dbReference>
<comment type="subcellular location">
    <subcellularLocation>
        <location evidence="1">Membrane</location>
        <topology evidence="1">Multi-pass membrane protein</topology>
    </subcellularLocation>
</comment>
<dbReference type="InterPro" id="IPR004752">
    <property type="entry name" value="AmpG_permease/AT-1"/>
</dbReference>
<evidence type="ECO:0000256" key="6">
    <source>
        <dbReference type="SAM" id="Phobius"/>
    </source>
</evidence>
<dbReference type="InterPro" id="IPR024371">
    <property type="entry name" value="AcetylCoA_trans_1-like"/>
</dbReference>
<dbReference type="PANTHER" id="PTHR12778">
    <property type="entry name" value="SOLUTE CARRIER FAMILY 33 ACETYL-COA TRANSPORTER -RELATED"/>
    <property type="match status" value="1"/>
</dbReference>
<feature type="transmembrane region" description="Helical" evidence="6">
    <location>
        <begin position="271"/>
        <end position="292"/>
    </location>
</feature>
<accession>A0A8R1W584</accession>
<feature type="transmembrane region" description="Helical" evidence="6">
    <location>
        <begin position="470"/>
        <end position="488"/>
    </location>
</feature>
<sequence>MLKNTKMNEEKSEIPKDSSSDRPNLKGDWLNFYFLILLYTFQGTTTGLSYAFPIILQNTKFVTYNDQAILSFVLWPFSFKLLWAPVVDALHFQWIGRRKSWYIPIQFLIGILFLFFGNNIDDWLPESGKPNLSMIVCVLFIINFLAATQDIVVDSWALSLLKKNNVSYSSTCNSTGIAFGLYIGSVCPILLSSEYFCNKYLRLTPHEGGILSIKSFLLFWGIVFLFVTFLVIFKKERNKELEEEDADPLKINIIQSYKLLWDIFKIKHMKLLLMAILTSMIGLSTSESVTNLKLIDAGVSKDDIMIITTAMFILKMCLPIFVTKYTTGPKPISLYLQLMPARLLWSIIFALLIYYTPRIIQDDGVVPTFHYLLIGFVFAVNRIMAQIMVTCMVAFFSRISDIRFGGMYMTLLNTVRSIGWVIPNTSFLKMVDMLTFSSCSNGVQNSCSTPYLENICNLNDGHCEAVVDGYYVEVIICLVVGFVWFAVFKKHLKFFESKDRSHWLLDLNRPGNA</sequence>
<dbReference type="SUPFAM" id="SSF103473">
    <property type="entry name" value="MFS general substrate transporter"/>
    <property type="match status" value="1"/>
</dbReference>
<reference evidence="8" key="1">
    <citation type="submission" date="2010-06" db="EMBL/GenBank/DDBJ databases">
        <authorList>
            <person name="Jiang H."/>
            <person name="Abraham K."/>
            <person name="Ali S."/>
            <person name="Alsbrooks S.L."/>
            <person name="Anim B.N."/>
            <person name="Anosike U.S."/>
            <person name="Attaway T."/>
            <person name="Bandaranaike D.P."/>
            <person name="Battles P.K."/>
            <person name="Bell S.N."/>
            <person name="Bell A.V."/>
            <person name="Beltran B."/>
            <person name="Bickham C."/>
            <person name="Bustamante Y."/>
            <person name="Caleb T."/>
            <person name="Canada A."/>
            <person name="Cardenas V."/>
            <person name="Carter K."/>
            <person name="Chacko J."/>
            <person name="Chandrabose M.N."/>
            <person name="Chavez D."/>
            <person name="Chavez A."/>
            <person name="Chen L."/>
            <person name="Chu H.-S."/>
            <person name="Claassen K.J."/>
            <person name="Cockrell R."/>
            <person name="Collins M."/>
            <person name="Cooper J.A."/>
            <person name="Cree A."/>
            <person name="Curry S.M."/>
            <person name="Da Y."/>
            <person name="Dao M.D."/>
            <person name="Das B."/>
            <person name="Davila M.-L."/>
            <person name="Davy-Carroll L."/>
            <person name="Denson S."/>
            <person name="Dinh H."/>
            <person name="Ebong V.E."/>
            <person name="Edwards J.R."/>
            <person name="Egan A."/>
            <person name="El-Daye J."/>
            <person name="Escobedo L."/>
            <person name="Fernandez S."/>
            <person name="Fernando P.R."/>
            <person name="Flagg N."/>
            <person name="Forbes L.D."/>
            <person name="Fowler R.G."/>
            <person name="Fu Q."/>
            <person name="Gabisi R.A."/>
            <person name="Ganer J."/>
            <person name="Garbino Pronczuk A."/>
            <person name="Garcia R.M."/>
            <person name="Garner T."/>
            <person name="Garrett T.E."/>
            <person name="Gonzalez D.A."/>
            <person name="Hamid H."/>
            <person name="Hawkins E.S."/>
            <person name="Hirani K."/>
            <person name="Hogues M.E."/>
            <person name="Hollins B."/>
            <person name="Hsiao C.-H."/>
            <person name="Jabil R."/>
            <person name="James M.L."/>
            <person name="Jhangiani S.N."/>
            <person name="Johnson B."/>
            <person name="Johnson Q."/>
            <person name="Joshi V."/>
            <person name="Kalu J.B."/>
            <person name="Kam C."/>
            <person name="Kashfia A."/>
            <person name="Keebler J."/>
            <person name="Kisamo H."/>
            <person name="Kovar C.L."/>
            <person name="Lago L.A."/>
            <person name="Lai C.-Y."/>
            <person name="Laidlaw J."/>
            <person name="Lara F."/>
            <person name="Le T.-K."/>
            <person name="Lee S.L."/>
            <person name="Legall F.H."/>
            <person name="Lemon S.J."/>
            <person name="Lewis L.R."/>
            <person name="Li B."/>
            <person name="Liu Y."/>
            <person name="Liu Y.-S."/>
            <person name="Lopez J."/>
            <person name="Lozado R.J."/>
            <person name="Lu J."/>
            <person name="Madu R.C."/>
            <person name="Maheshwari M."/>
            <person name="Maheshwari R."/>
            <person name="Malloy K."/>
            <person name="Martinez E."/>
            <person name="Mathew T."/>
            <person name="Mercado I.C."/>
            <person name="Mercado C."/>
            <person name="Meyer B."/>
            <person name="Montgomery K."/>
            <person name="Morgan M.B."/>
            <person name="Munidasa M."/>
            <person name="Nazareth L.V."/>
            <person name="Nelson J."/>
            <person name="Ng B.M."/>
            <person name="Nguyen N.B."/>
            <person name="Nguyen P.Q."/>
            <person name="Nguyen T."/>
            <person name="Obregon M."/>
            <person name="Okwuonu G.O."/>
            <person name="Onwere C.G."/>
            <person name="Orozco G."/>
            <person name="Parra A."/>
            <person name="Patel S."/>
            <person name="Patil S."/>
            <person name="Perez A."/>
            <person name="Perez Y."/>
            <person name="Pham C."/>
            <person name="Primus E.L."/>
            <person name="Pu L.-L."/>
            <person name="Puazo M."/>
            <person name="Qin X."/>
            <person name="Quiroz J.B."/>
            <person name="Reese J."/>
            <person name="Richards S."/>
            <person name="Rives C.M."/>
            <person name="Robberts R."/>
            <person name="Ruiz S.J."/>
            <person name="Ruiz M.J."/>
            <person name="Santibanez J."/>
            <person name="Schneider B.W."/>
            <person name="Sisson I."/>
            <person name="Smith M."/>
            <person name="Sodergren E."/>
            <person name="Song X.-Z."/>
            <person name="Song B.B."/>
            <person name="Summersgill H."/>
            <person name="Thelus R."/>
            <person name="Thornton R.D."/>
            <person name="Trejos Z.Y."/>
            <person name="Usmani K."/>
            <person name="Vattathil S."/>
            <person name="Villasana D."/>
            <person name="Walker D.L."/>
            <person name="Wang S."/>
            <person name="Wang K."/>
            <person name="White C.S."/>
            <person name="Williams A.C."/>
            <person name="Williamson J."/>
            <person name="Wilson K."/>
            <person name="Woghiren I.O."/>
            <person name="Woodworth J.R."/>
            <person name="Worley K.C."/>
            <person name="Wright R.A."/>
            <person name="Wu W."/>
            <person name="Young L."/>
            <person name="Zhang L."/>
            <person name="Zhang J."/>
            <person name="Zhu Y."/>
            <person name="Muzny D.M."/>
            <person name="Weinstock G."/>
            <person name="Gibbs R.A."/>
        </authorList>
    </citation>
    <scope>NUCLEOTIDE SEQUENCE [LARGE SCALE GENOMIC DNA]</scope>
    <source>
        <strain evidence="8">LSR1</strain>
    </source>
</reference>
<evidence type="ECO:0000256" key="2">
    <source>
        <dbReference type="ARBA" id="ARBA00022692"/>
    </source>
</evidence>
<feature type="transmembrane region" description="Helical" evidence="6">
    <location>
        <begin position="304"/>
        <end position="322"/>
    </location>
</feature>
<evidence type="ECO:0000256" key="5">
    <source>
        <dbReference type="SAM" id="MobiDB-lite"/>
    </source>
</evidence>
<keyword evidence="8" id="KW-1185">Reference proteome</keyword>
<feature type="transmembrane region" description="Helical" evidence="6">
    <location>
        <begin position="211"/>
        <end position="233"/>
    </location>
</feature>
<dbReference type="GO" id="GO:0008521">
    <property type="term" value="F:acetyl-CoA transmembrane transporter activity"/>
    <property type="evidence" value="ECO:0007669"/>
    <property type="project" value="InterPro"/>
</dbReference>
<feature type="transmembrane region" description="Helical" evidence="6">
    <location>
        <begin position="174"/>
        <end position="191"/>
    </location>
</feature>
<dbReference type="Proteomes" id="UP000007819">
    <property type="component" value="Chromosome A3"/>
</dbReference>
<evidence type="ECO:0000313" key="7">
    <source>
        <dbReference type="EnsemblMetazoa" id="XP_001950903.2"/>
    </source>
</evidence>
<dbReference type="GeneID" id="100159262"/>
<dbReference type="OrthoDB" id="6415790at2759"/>
<dbReference type="RefSeq" id="XP_001950903.2">
    <property type="nucleotide sequence ID" value="XM_001950868.4"/>
</dbReference>
<dbReference type="AlphaFoldDB" id="A0A8R1W584"/>
<name>A0A8R1W584_ACYPI</name>
<evidence type="ECO:0000313" key="8">
    <source>
        <dbReference type="Proteomes" id="UP000007819"/>
    </source>
</evidence>
<evidence type="ECO:0000256" key="4">
    <source>
        <dbReference type="ARBA" id="ARBA00023136"/>
    </source>
</evidence>
<dbReference type="InterPro" id="IPR036259">
    <property type="entry name" value="MFS_trans_sf"/>
</dbReference>
<dbReference type="PANTHER" id="PTHR12778:SF9">
    <property type="entry name" value="ACETYL-COENZYME A TRANSPORTER 1"/>
    <property type="match status" value="1"/>
</dbReference>
<keyword evidence="4 6" id="KW-0472">Membrane</keyword>
<protein>
    <recommendedName>
        <fullName evidence="9">Acetyl-coenzyme A transporter 1</fullName>
    </recommendedName>
</protein>
<feature type="transmembrane region" description="Helical" evidence="6">
    <location>
        <begin position="32"/>
        <end position="56"/>
    </location>
</feature>
<feature type="transmembrane region" description="Helical" evidence="6">
    <location>
        <begin position="132"/>
        <end position="153"/>
    </location>
</feature>
<dbReference type="EnsemblMetazoa" id="XM_001950868.4">
    <property type="protein sequence ID" value="XP_001950903.2"/>
    <property type="gene ID" value="LOC100159262"/>
</dbReference>
<feature type="transmembrane region" description="Helical" evidence="6">
    <location>
        <begin position="68"/>
        <end position="89"/>
    </location>
</feature>